<dbReference type="RefSeq" id="WP_087554414.1">
    <property type="nucleotide sequence ID" value="NZ_CP033133.1"/>
</dbReference>
<evidence type="ECO:0000313" key="3">
    <source>
        <dbReference type="EMBL" id="RZG47775.1"/>
    </source>
</evidence>
<organism evidence="2 4">
    <name type="scientific">Acinetobacter wuhouensis</name>
    <dbReference type="NCBI Taxonomy" id="1879050"/>
    <lineage>
        <taxon>Bacteria</taxon>
        <taxon>Pseudomonadati</taxon>
        <taxon>Pseudomonadota</taxon>
        <taxon>Gammaproteobacteria</taxon>
        <taxon>Moraxellales</taxon>
        <taxon>Moraxellaceae</taxon>
        <taxon>Acinetobacter</taxon>
    </lineage>
</organism>
<keyword evidence="5" id="KW-1185">Reference proteome</keyword>
<evidence type="ECO:0000259" key="1">
    <source>
        <dbReference type="PROSITE" id="PS50104"/>
    </source>
</evidence>
<dbReference type="SUPFAM" id="SSF52200">
    <property type="entry name" value="Toll/Interleukin receptor TIR domain"/>
    <property type="match status" value="1"/>
</dbReference>
<dbReference type="Gene3D" id="3.40.50.10140">
    <property type="entry name" value="Toll/interleukin-1 receptor homology (TIR) domain"/>
    <property type="match status" value="1"/>
</dbReference>
<dbReference type="InterPro" id="IPR035897">
    <property type="entry name" value="Toll_tir_struct_dom_sf"/>
</dbReference>
<sequence length="396" mass="45871">MKHYYQLIFLGAIDHRLLPKIKDVFFERIDELGIDRAFFKIIDRNNFGEEYTDANPAFCIYFGNKTDDKFLDEEIINKLVKDATLLLPLIDEDLSKFNNFVPEIIQKYNGLSLLGLSMELAIEKIVANALEAFNLLKSKRRAFVSYKRSDSSGVAIQLYEYLEQHNFDVFLDTHSIRKSEPFQDELWQRMIDSDVVVLLSTENYLESEWTQQELSNANLASIGLVQVVWPEYTVIRGAQLSEVFTLEASDFINNDFRNVNAKLNEDSLLKIVQFTEALRARTLASRQDKLISTFMHYAEKSNVTATLSSHKFIELEKDGEKSIVVPAIGMPKALNCEESESLIQKIYEEKGKLDKIFILYDEIHIRDIWLRHLNWLNKYLPVKTKEIGGVSKWLAN</sequence>
<dbReference type="AlphaFoldDB" id="A0A3G2T4R7"/>
<name>A0A3G2T4R7_9GAMM</name>
<dbReference type="GO" id="GO:0007165">
    <property type="term" value="P:signal transduction"/>
    <property type="evidence" value="ECO:0007669"/>
    <property type="project" value="InterPro"/>
</dbReference>
<evidence type="ECO:0000313" key="4">
    <source>
        <dbReference type="Proteomes" id="UP000279962"/>
    </source>
</evidence>
<proteinExistence type="predicted"/>
<dbReference type="Pfam" id="PF13676">
    <property type="entry name" value="TIR_2"/>
    <property type="match status" value="1"/>
</dbReference>
<keyword evidence="2" id="KW-0675">Receptor</keyword>
<evidence type="ECO:0000313" key="2">
    <source>
        <dbReference type="EMBL" id="AYO55228.1"/>
    </source>
</evidence>
<dbReference type="InterPro" id="IPR000157">
    <property type="entry name" value="TIR_dom"/>
</dbReference>
<protein>
    <submittedName>
        <fullName evidence="2">Toll/interleukin-1 receptor domain-containing protein</fullName>
    </submittedName>
</protein>
<gene>
    <name evidence="2" type="ORF">CDG68_16885</name>
    <name evidence="3" type="ORF">EXU28_05450</name>
</gene>
<reference evidence="3 5" key="2">
    <citation type="submission" date="2019-02" db="EMBL/GenBank/DDBJ databases">
        <title>The Batch Genome Submission of Acinetobacter spp. strains.</title>
        <authorList>
            <person name="Qin J."/>
            <person name="Hu Y."/>
            <person name="Ye H."/>
            <person name="Wei L."/>
            <person name="Feng Y."/>
            <person name="Zong Z."/>
        </authorList>
    </citation>
    <scope>NUCLEOTIDE SEQUENCE [LARGE SCALE GENOMIC DNA]</scope>
    <source>
        <strain evidence="3 5">WCHAW060049</strain>
    </source>
</reference>
<dbReference type="Proteomes" id="UP000293863">
    <property type="component" value="Unassembled WGS sequence"/>
</dbReference>
<dbReference type="PROSITE" id="PS50104">
    <property type="entry name" value="TIR"/>
    <property type="match status" value="1"/>
</dbReference>
<accession>A0A3G2T4R7</accession>
<reference evidence="2 4" key="1">
    <citation type="submission" date="2018-10" db="EMBL/GenBank/DDBJ databases">
        <title>The complete genome of Acinetobacter wuhouensis strain WCHAW010062.</title>
        <authorList>
            <person name="Hu Y."/>
            <person name="Long H."/>
            <person name="Feng Y."/>
            <person name="Zong Z."/>
        </authorList>
    </citation>
    <scope>NUCLEOTIDE SEQUENCE [LARGE SCALE GENOMIC DNA]</scope>
    <source>
        <strain evidence="2 4">WCHAW010062</strain>
    </source>
</reference>
<dbReference type="EMBL" id="SGSQ01000006">
    <property type="protein sequence ID" value="RZG47775.1"/>
    <property type="molecule type" value="Genomic_DNA"/>
</dbReference>
<evidence type="ECO:0000313" key="5">
    <source>
        <dbReference type="Proteomes" id="UP000293863"/>
    </source>
</evidence>
<dbReference type="Proteomes" id="UP000279962">
    <property type="component" value="Chromosome"/>
</dbReference>
<dbReference type="EMBL" id="CP033133">
    <property type="protein sequence ID" value="AYO55228.1"/>
    <property type="molecule type" value="Genomic_DNA"/>
</dbReference>
<feature type="domain" description="TIR" evidence="1">
    <location>
        <begin position="138"/>
        <end position="263"/>
    </location>
</feature>